<protein>
    <submittedName>
        <fullName evidence="2">Uncharacterized protein</fullName>
    </submittedName>
</protein>
<reference evidence="2 3" key="1">
    <citation type="submission" date="2016-06" db="EMBL/GenBank/DDBJ databases">
        <title>Genome of Rhinopithecus bieti.</title>
        <authorList>
            <person name="Wu"/>
            <person name="C.-I. and Zhang"/>
            <person name="Y."/>
        </authorList>
    </citation>
    <scope>NUCLEOTIDE SEQUENCE</scope>
</reference>
<accession>A0A2K6M3Q3</accession>
<proteinExistence type="predicted"/>
<name>A0A2K6M3Q3_RHIBE</name>
<dbReference type="Ensembl" id="ENSRBIT00000054368.1">
    <property type="protein sequence ID" value="ENSRBIP00000030409.1"/>
    <property type="gene ID" value="ENSRBIG00000039060.1"/>
</dbReference>
<dbReference type="AlphaFoldDB" id="A0A2K6M3Q3"/>
<reference evidence="2" key="3">
    <citation type="submission" date="2025-09" db="UniProtKB">
        <authorList>
            <consortium name="Ensembl"/>
        </authorList>
    </citation>
    <scope>IDENTIFICATION</scope>
</reference>
<reference evidence="2" key="2">
    <citation type="submission" date="2025-08" db="UniProtKB">
        <authorList>
            <consortium name="Ensembl"/>
        </authorList>
    </citation>
    <scope>IDENTIFICATION</scope>
</reference>
<organism evidence="2 3">
    <name type="scientific">Rhinopithecus bieti</name>
    <name type="common">Black snub-nosed monkey</name>
    <name type="synonym">Pygathrix bieti</name>
    <dbReference type="NCBI Taxonomy" id="61621"/>
    <lineage>
        <taxon>Eukaryota</taxon>
        <taxon>Metazoa</taxon>
        <taxon>Chordata</taxon>
        <taxon>Craniata</taxon>
        <taxon>Vertebrata</taxon>
        <taxon>Euteleostomi</taxon>
        <taxon>Mammalia</taxon>
        <taxon>Eutheria</taxon>
        <taxon>Euarchontoglires</taxon>
        <taxon>Primates</taxon>
        <taxon>Haplorrhini</taxon>
        <taxon>Catarrhini</taxon>
        <taxon>Cercopithecidae</taxon>
        <taxon>Colobinae</taxon>
        <taxon>Rhinopithecus</taxon>
    </lineage>
</organism>
<feature type="compositionally biased region" description="Polar residues" evidence="1">
    <location>
        <begin position="42"/>
        <end position="62"/>
    </location>
</feature>
<evidence type="ECO:0000256" key="1">
    <source>
        <dbReference type="SAM" id="MobiDB-lite"/>
    </source>
</evidence>
<dbReference type="GeneTree" id="ENSGT00910000148924"/>
<feature type="region of interest" description="Disordered" evidence="1">
    <location>
        <begin position="40"/>
        <end position="62"/>
    </location>
</feature>
<sequence length="62" mass="7402">MEMFNTEETEGRAIWKQIGRYSPVGKRYLVRVQWLMPRPNQEDSLSQGVREQPGQHSETYLY</sequence>
<evidence type="ECO:0000313" key="3">
    <source>
        <dbReference type="Proteomes" id="UP000233180"/>
    </source>
</evidence>
<evidence type="ECO:0000313" key="2">
    <source>
        <dbReference type="Ensembl" id="ENSRBIP00000030409.1"/>
    </source>
</evidence>
<keyword evidence="3" id="KW-1185">Reference proteome</keyword>
<dbReference type="Proteomes" id="UP000233180">
    <property type="component" value="Unassembled WGS sequence"/>
</dbReference>